<dbReference type="PANTHER" id="PTHR22884">
    <property type="entry name" value="SET DOMAIN PROTEINS"/>
    <property type="match status" value="1"/>
</dbReference>
<dbReference type="InterPro" id="IPR046341">
    <property type="entry name" value="SET_dom_sf"/>
</dbReference>
<accession>A0A4V4INH6</accession>
<evidence type="ECO:0000256" key="5">
    <source>
        <dbReference type="ARBA" id="ARBA00022679"/>
    </source>
</evidence>
<evidence type="ECO:0000259" key="9">
    <source>
        <dbReference type="PROSITE" id="PS50280"/>
    </source>
</evidence>
<dbReference type="InterPro" id="IPR001214">
    <property type="entry name" value="SET_dom"/>
</dbReference>
<name>A0A4V4INH6_AURPU</name>
<evidence type="ECO:0000256" key="4">
    <source>
        <dbReference type="ARBA" id="ARBA00022603"/>
    </source>
</evidence>
<reference evidence="10 11" key="1">
    <citation type="submission" date="2018-10" db="EMBL/GenBank/DDBJ databases">
        <title>Fifty Aureobasidium pullulans genomes reveal a recombining polyextremotolerant generalist.</title>
        <authorList>
            <person name="Gostincar C."/>
            <person name="Turk M."/>
            <person name="Zajc J."/>
            <person name="Gunde-Cimerman N."/>
        </authorList>
    </citation>
    <scope>NUCLEOTIDE SEQUENCE [LARGE SCALE GENOMIC DNA]</scope>
    <source>
        <strain evidence="10 11">EXF-10659</strain>
    </source>
</reference>
<dbReference type="GO" id="GO:0032259">
    <property type="term" value="P:methylation"/>
    <property type="evidence" value="ECO:0007669"/>
    <property type="project" value="UniProtKB-KW"/>
</dbReference>
<proteinExistence type="predicted"/>
<organism evidence="10 11">
    <name type="scientific">Aureobasidium pullulans</name>
    <name type="common">Black yeast</name>
    <name type="synonym">Pullularia pullulans</name>
    <dbReference type="NCBI Taxonomy" id="5580"/>
    <lineage>
        <taxon>Eukaryota</taxon>
        <taxon>Fungi</taxon>
        <taxon>Dikarya</taxon>
        <taxon>Ascomycota</taxon>
        <taxon>Pezizomycotina</taxon>
        <taxon>Dothideomycetes</taxon>
        <taxon>Dothideomycetidae</taxon>
        <taxon>Dothideales</taxon>
        <taxon>Saccotheciaceae</taxon>
        <taxon>Aureobasidium</taxon>
    </lineage>
</organism>
<dbReference type="InterPro" id="IPR050777">
    <property type="entry name" value="SET2_Histone-Lys_MeTrsfase"/>
</dbReference>
<evidence type="ECO:0000313" key="11">
    <source>
        <dbReference type="Proteomes" id="UP000308802"/>
    </source>
</evidence>
<dbReference type="Gene3D" id="2.170.270.10">
    <property type="entry name" value="SET domain"/>
    <property type="match status" value="1"/>
</dbReference>
<dbReference type="Proteomes" id="UP000308802">
    <property type="component" value="Unassembled WGS sequence"/>
</dbReference>
<keyword evidence="4" id="KW-0489">Methyltransferase</keyword>
<dbReference type="GO" id="GO:0005694">
    <property type="term" value="C:chromosome"/>
    <property type="evidence" value="ECO:0007669"/>
    <property type="project" value="UniProtKB-SubCell"/>
</dbReference>
<evidence type="ECO:0000256" key="8">
    <source>
        <dbReference type="SAM" id="MobiDB-lite"/>
    </source>
</evidence>
<evidence type="ECO:0000256" key="1">
    <source>
        <dbReference type="ARBA" id="ARBA00004123"/>
    </source>
</evidence>
<keyword evidence="6" id="KW-0949">S-adenosyl-L-methionine</keyword>
<dbReference type="AlphaFoldDB" id="A0A4V4INH6"/>
<dbReference type="PROSITE" id="PS50280">
    <property type="entry name" value="SET"/>
    <property type="match status" value="1"/>
</dbReference>
<evidence type="ECO:0000256" key="3">
    <source>
        <dbReference type="ARBA" id="ARBA00022454"/>
    </source>
</evidence>
<evidence type="ECO:0000256" key="6">
    <source>
        <dbReference type="ARBA" id="ARBA00022691"/>
    </source>
</evidence>
<comment type="subcellular location">
    <subcellularLocation>
        <location evidence="2">Chromosome</location>
    </subcellularLocation>
    <subcellularLocation>
        <location evidence="1">Nucleus</location>
    </subcellularLocation>
</comment>
<gene>
    <name evidence="10" type="ORF">D6D19_09869</name>
</gene>
<feature type="domain" description="SET" evidence="9">
    <location>
        <begin position="310"/>
        <end position="443"/>
    </location>
</feature>
<feature type="compositionally biased region" description="Low complexity" evidence="8">
    <location>
        <begin position="10"/>
        <end position="31"/>
    </location>
</feature>
<protein>
    <submittedName>
        <fullName evidence="10">SET domain-containing protein</fullName>
    </submittedName>
</protein>
<dbReference type="EMBL" id="QZAO01000616">
    <property type="protein sequence ID" value="THW62044.1"/>
    <property type="molecule type" value="Genomic_DNA"/>
</dbReference>
<evidence type="ECO:0000313" key="10">
    <source>
        <dbReference type="EMBL" id="THW62044.1"/>
    </source>
</evidence>
<dbReference type="GO" id="GO:0005634">
    <property type="term" value="C:nucleus"/>
    <property type="evidence" value="ECO:0007669"/>
    <property type="project" value="UniProtKB-SubCell"/>
</dbReference>
<comment type="caution">
    <text evidence="10">The sequence shown here is derived from an EMBL/GenBank/DDBJ whole genome shotgun (WGS) entry which is preliminary data.</text>
</comment>
<sequence>MTRRKNSRPFPSSLTGSTSSFSYPSNSSLRSVVPNLPPEPVTSVLGQKQAGVASNEKDRDTKFPVNIPRRSLRRKSGPVSYNLALAPSVQGPSAGAKMAHEKAMRYTSADEKTIEKRSECIEPLDKSACLPSGPGITTSHVNPVKSKKPTKRYELQGLYINKALPPRKLRLLSGSSQLGATGTGKRGSLIALPTFPHLEEERSFVIPYDVFAPIYRQRGEAKPEDWIKLHKNRLVGDAKDYWKKPYFETSSCVCTSPASGSPDLGCDEDSLNRNCALGYICTNRAFAELGARMKRAKKADKESALYLFNFGVEVIKTPDRGFGVRACRSYEPDQIITEYTGEIITSNEAGRRIREDHKDKTVSLDSFEHLWGLANTLQAYYQMNFDQGMVLDSTKGSIARFVNHSCEPNCKMLKRFVGCRPRMALFAGDRGILTGEELTYDYKFA</sequence>
<feature type="region of interest" description="Disordered" evidence="8">
    <location>
        <begin position="1"/>
        <end position="63"/>
    </location>
</feature>
<keyword evidence="7" id="KW-0539">Nucleus</keyword>
<dbReference type="Pfam" id="PF00856">
    <property type="entry name" value="SET"/>
    <property type="match status" value="1"/>
</dbReference>
<dbReference type="SUPFAM" id="SSF82199">
    <property type="entry name" value="SET domain"/>
    <property type="match status" value="1"/>
</dbReference>
<evidence type="ECO:0000256" key="2">
    <source>
        <dbReference type="ARBA" id="ARBA00004286"/>
    </source>
</evidence>
<keyword evidence="3" id="KW-0158">Chromosome</keyword>
<keyword evidence="5" id="KW-0808">Transferase</keyword>
<evidence type="ECO:0000256" key="7">
    <source>
        <dbReference type="ARBA" id="ARBA00023242"/>
    </source>
</evidence>
<dbReference type="GO" id="GO:0008168">
    <property type="term" value="F:methyltransferase activity"/>
    <property type="evidence" value="ECO:0007669"/>
    <property type="project" value="UniProtKB-KW"/>
</dbReference>
<dbReference type="SMART" id="SM00317">
    <property type="entry name" value="SET"/>
    <property type="match status" value="1"/>
</dbReference>